<dbReference type="EMBL" id="FNXT01001218">
    <property type="protein sequence ID" value="SZX74633.1"/>
    <property type="molecule type" value="Genomic_DNA"/>
</dbReference>
<feature type="region of interest" description="Disordered" evidence="1">
    <location>
        <begin position="253"/>
        <end position="273"/>
    </location>
</feature>
<proteinExistence type="predicted"/>
<keyword evidence="2" id="KW-0732">Signal</keyword>
<accession>A0A383WBM5</accession>
<evidence type="ECO:0000256" key="1">
    <source>
        <dbReference type="SAM" id="MobiDB-lite"/>
    </source>
</evidence>
<evidence type="ECO:0000313" key="3">
    <source>
        <dbReference type="EMBL" id="SZX74633.1"/>
    </source>
</evidence>
<evidence type="ECO:0008006" key="5">
    <source>
        <dbReference type="Google" id="ProtNLM"/>
    </source>
</evidence>
<dbReference type="AlphaFoldDB" id="A0A383WBM5"/>
<evidence type="ECO:0000313" key="4">
    <source>
        <dbReference type="Proteomes" id="UP000256970"/>
    </source>
</evidence>
<evidence type="ECO:0000256" key="2">
    <source>
        <dbReference type="SAM" id="SignalP"/>
    </source>
</evidence>
<sequence>MWKLTLLGTAALLLLLAQLRLALAQAAAAAADNSKCPLRSEDLKYWDWTPLRTACDPSSQDFCTSCACAVATTSWSGFDRAGVLINGLRLRELNDETWRAVVDSCSSILTIEVSEVGCDVTYCRLLCCAGLWRGSPSSKPAAGETATAPATAAAPAAAAKAGSCPLSPENLSFWDWTSLRTACGPQAGRAQIFCPSGVRVSDLSDQALDDLLDKCGEVLADEMLKELGRSLASTLNSCPDDIFEAGRKAQCSAAGTQGPGDATATPAAASGVPTSAATNLTEGAATPAAAAARSSTDAAASLAANPAAEGQADPAAAAAAPAPAKAGGSQLTPGEIAGCTRPCQCNLVSSIRSAGVWHLALVPSSSEDPGKA</sequence>
<feature type="chain" id="PRO_5017020988" description="Pherophorin domain-containing protein" evidence="2">
    <location>
        <begin position="25"/>
        <end position="372"/>
    </location>
</feature>
<reference evidence="3 4" key="1">
    <citation type="submission" date="2016-10" db="EMBL/GenBank/DDBJ databases">
        <authorList>
            <person name="Cai Z."/>
        </authorList>
    </citation>
    <scope>NUCLEOTIDE SEQUENCE [LARGE SCALE GENOMIC DNA]</scope>
</reference>
<protein>
    <recommendedName>
        <fullName evidence="5">Pherophorin domain-containing protein</fullName>
    </recommendedName>
</protein>
<organism evidence="3 4">
    <name type="scientific">Tetradesmus obliquus</name>
    <name type="common">Green alga</name>
    <name type="synonym">Acutodesmus obliquus</name>
    <dbReference type="NCBI Taxonomy" id="3088"/>
    <lineage>
        <taxon>Eukaryota</taxon>
        <taxon>Viridiplantae</taxon>
        <taxon>Chlorophyta</taxon>
        <taxon>core chlorophytes</taxon>
        <taxon>Chlorophyceae</taxon>
        <taxon>CS clade</taxon>
        <taxon>Sphaeropleales</taxon>
        <taxon>Scenedesmaceae</taxon>
        <taxon>Tetradesmus</taxon>
    </lineage>
</organism>
<gene>
    <name evidence="3" type="ORF">BQ4739_LOCUS14956</name>
</gene>
<dbReference type="Proteomes" id="UP000256970">
    <property type="component" value="Unassembled WGS sequence"/>
</dbReference>
<name>A0A383WBM5_TETOB</name>
<keyword evidence="4" id="KW-1185">Reference proteome</keyword>
<feature type="signal peptide" evidence="2">
    <location>
        <begin position="1"/>
        <end position="24"/>
    </location>
</feature>